<evidence type="ECO:0000313" key="2">
    <source>
        <dbReference type="Proteomes" id="UP001283361"/>
    </source>
</evidence>
<keyword evidence="2" id="KW-1185">Reference proteome</keyword>
<accession>A0AAE1CSX6</accession>
<name>A0AAE1CSX6_9GAST</name>
<dbReference type="EMBL" id="JAWDGP010006875">
    <property type="protein sequence ID" value="KAK3733858.1"/>
    <property type="molecule type" value="Genomic_DNA"/>
</dbReference>
<reference evidence="1" key="1">
    <citation type="journal article" date="2023" name="G3 (Bethesda)">
        <title>A reference genome for the long-term kleptoplast-retaining sea slug Elysia crispata morphotype clarki.</title>
        <authorList>
            <person name="Eastman K.E."/>
            <person name="Pendleton A.L."/>
            <person name="Shaikh M.A."/>
            <person name="Suttiyut T."/>
            <person name="Ogas R."/>
            <person name="Tomko P."/>
            <person name="Gavelis G."/>
            <person name="Widhalm J.R."/>
            <person name="Wisecaver J.H."/>
        </authorList>
    </citation>
    <scope>NUCLEOTIDE SEQUENCE</scope>
    <source>
        <strain evidence="1">ECLA1</strain>
    </source>
</reference>
<comment type="caution">
    <text evidence="1">The sequence shown here is derived from an EMBL/GenBank/DDBJ whole genome shotgun (WGS) entry which is preliminary data.</text>
</comment>
<proteinExistence type="predicted"/>
<gene>
    <name evidence="1" type="ORF">RRG08_031798</name>
</gene>
<protein>
    <submittedName>
        <fullName evidence="1">Uncharacterized protein</fullName>
    </submittedName>
</protein>
<evidence type="ECO:0000313" key="1">
    <source>
        <dbReference type="EMBL" id="KAK3733858.1"/>
    </source>
</evidence>
<organism evidence="1 2">
    <name type="scientific">Elysia crispata</name>
    <name type="common">lettuce slug</name>
    <dbReference type="NCBI Taxonomy" id="231223"/>
    <lineage>
        <taxon>Eukaryota</taxon>
        <taxon>Metazoa</taxon>
        <taxon>Spiralia</taxon>
        <taxon>Lophotrochozoa</taxon>
        <taxon>Mollusca</taxon>
        <taxon>Gastropoda</taxon>
        <taxon>Heterobranchia</taxon>
        <taxon>Euthyneura</taxon>
        <taxon>Panpulmonata</taxon>
        <taxon>Sacoglossa</taxon>
        <taxon>Placobranchoidea</taxon>
        <taxon>Plakobranchidae</taxon>
        <taxon>Elysia</taxon>
    </lineage>
</organism>
<dbReference type="AlphaFoldDB" id="A0AAE1CSX6"/>
<sequence>MQPQVLLRLTLKPRLHHDGSSVSSVCHPQDLNRRSLALTLDKQGEEDVTAALCLPLPAVDGASHCVVCLVWHWRFGFPRETRYLLVATGTEPPGPVTFRY</sequence>
<dbReference type="Proteomes" id="UP001283361">
    <property type="component" value="Unassembled WGS sequence"/>
</dbReference>